<dbReference type="AlphaFoldDB" id="A0A1M6I3S7"/>
<sequence length="400" mass="46714">MMSPVKLTKKQARQFILLKQGLLGDYKFIGEKGVCKYIKQAGCIQFDPIDVCGKNAELVLQSRVEGFSKEMLDKLLYSDRKLMDYFDKNMSILSLDDWKYFSRQRATHCENGRSKDKVNAVSEEIKSIIKERGFASSKDINLKEQVDWTWSPTTLSRAALETMYFRGELIIYHKKGTIKHYALSTDHIADEILNASDPNFTEEEHLQWRVLRRIGAVGILWNKPSDAWLGINGLKAANRKSIFHKLVEEGRIVEIVIEGIPDSLYCLSEDINLIDIVLSNPVFPRRTEFIAPLDNMLWDRKLVKKIFDFEYKWEIYTPTAERKYGYYVLPVLCGDSFIGRIEIVNDRKLKQLIVKNFWFENSVTNHFQFNEEIYSCIKRFSNFNNCESIKLEYKKDKVTL</sequence>
<keyword evidence="2" id="KW-1185">Reference proteome</keyword>
<gene>
    <name evidence="1" type="ORF">SAMN05444401_2623</name>
</gene>
<dbReference type="Pfam" id="PF06224">
    <property type="entry name" value="AlkZ-like"/>
    <property type="match status" value="1"/>
</dbReference>
<dbReference type="PANTHER" id="PTHR30528:SF0">
    <property type="entry name" value="CYTOPLASMIC PROTEIN"/>
    <property type="match status" value="1"/>
</dbReference>
<dbReference type="STRING" id="1121298.SAMN05444401_2623"/>
<dbReference type="RefSeq" id="WP_207650300.1">
    <property type="nucleotide sequence ID" value="NZ_FQZO01000004.1"/>
</dbReference>
<accession>A0A1M6I3S7</accession>
<reference evidence="1 2" key="1">
    <citation type="submission" date="2016-11" db="EMBL/GenBank/DDBJ databases">
        <authorList>
            <person name="Jaros S."/>
            <person name="Januszkiewicz K."/>
            <person name="Wedrychowicz H."/>
        </authorList>
    </citation>
    <scope>NUCLEOTIDE SEQUENCE [LARGE SCALE GENOMIC DNA]</scope>
    <source>
        <strain evidence="1 2">DSM 21864</strain>
    </source>
</reference>
<evidence type="ECO:0008006" key="3">
    <source>
        <dbReference type="Google" id="ProtNLM"/>
    </source>
</evidence>
<name>A0A1M6I3S7_9CLOT</name>
<evidence type="ECO:0000313" key="1">
    <source>
        <dbReference type="EMBL" id="SHJ29088.1"/>
    </source>
</evidence>
<dbReference type="Proteomes" id="UP000184080">
    <property type="component" value="Unassembled WGS sequence"/>
</dbReference>
<dbReference type="EMBL" id="FQZO01000004">
    <property type="protein sequence ID" value="SHJ29088.1"/>
    <property type="molecule type" value="Genomic_DNA"/>
</dbReference>
<protein>
    <recommendedName>
        <fullName evidence="3">Winged helix DNA-binding domain-containing protein</fullName>
    </recommendedName>
</protein>
<organism evidence="1 2">
    <name type="scientific">Clostridium amylolyticum</name>
    <dbReference type="NCBI Taxonomy" id="1121298"/>
    <lineage>
        <taxon>Bacteria</taxon>
        <taxon>Bacillati</taxon>
        <taxon>Bacillota</taxon>
        <taxon>Clostridia</taxon>
        <taxon>Eubacteriales</taxon>
        <taxon>Clostridiaceae</taxon>
        <taxon>Clostridium</taxon>
    </lineage>
</organism>
<dbReference type="PANTHER" id="PTHR30528">
    <property type="entry name" value="CYTOPLASMIC PROTEIN"/>
    <property type="match status" value="1"/>
</dbReference>
<proteinExistence type="predicted"/>
<dbReference type="InterPro" id="IPR009351">
    <property type="entry name" value="AlkZ-like"/>
</dbReference>
<evidence type="ECO:0000313" key="2">
    <source>
        <dbReference type="Proteomes" id="UP000184080"/>
    </source>
</evidence>